<protein>
    <submittedName>
        <fullName evidence="6">Branched-chain amino acid ABC transporter substrate-binding protein</fullName>
    </submittedName>
</protein>
<evidence type="ECO:0000256" key="2">
    <source>
        <dbReference type="ARBA" id="ARBA00022729"/>
    </source>
</evidence>
<dbReference type="PANTHER" id="PTHR47151:SF2">
    <property type="entry name" value="AMINO ACID BINDING PROTEIN"/>
    <property type="match status" value="1"/>
</dbReference>
<proteinExistence type="inferred from homology"/>
<accession>A0ABT0JUJ4</accession>
<dbReference type="Gene3D" id="3.40.50.2300">
    <property type="match status" value="3"/>
</dbReference>
<keyword evidence="4" id="KW-0812">Transmembrane</keyword>
<keyword evidence="4" id="KW-0472">Membrane</keyword>
<evidence type="ECO:0000259" key="5">
    <source>
        <dbReference type="Pfam" id="PF13458"/>
    </source>
</evidence>
<name>A0ABT0JUJ4_9ACTN</name>
<reference evidence="6 7" key="1">
    <citation type="submission" date="2022-04" db="EMBL/GenBank/DDBJ databases">
        <title>Genome diversity in the genus Frankia.</title>
        <authorList>
            <person name="Carlos-Shanley C."/>
            <person name="Hahn D."/>
        </authorList>
    </citation>
    <scope>NUCLEOTIDE SEQUENCE [LARGE SCALE GENOMIC DNA]</scope>
    <source>
        <strain evidence="6 7">Ag45/Mut15</strain>
    </source>
</reference>
<evidence type="ECO:0000256" key="3">
    <source>
        <dbReference type="SAM" id="MobiDB-lite"/>
    </source>
</evidence>
<evidence type="ECO:0000313" key="6">
    <source>
        <dbReference type="EMBL" id="MCK9875206.1"/>
    </source>
</evidence>
<keyword evidence="4" id="KW-1133">Transmembrane helix</keyword>
<dbReference type="SUPFAM" id="SSF53822">
    <property type="entry name" value="Periplasmic binding protein-like I"/>
    <property type="match status" value="1"/>
</dbReference>
<organism evidence="6 7">
    <name type="scientific">Frankia umida</name>
    <dbReference type="NCBI Taxonomy" id="573489"/>
    <lineage>
        <taxon>Bacteria</taxon>
        <taxon>Bacillati</taxon>
        <taxon>Actinomycetota</taxon>
        <taxon>Actinomycetes</taxon>
        <taxon>Frankiales</taxon>
        <taxon>Frankiaceae</taxon>
        <taxon>Frankia</taxon>
    </lineage>
</organism>
<feature type="domain" description="Leucine-binding protein" evidence="5">
    <location>
        <begin position="86"/>
        <end position="369"/>
    </location>
</feature>
<comment type="similarity">
    <text evidence="1">Belongs to the leucine-binding protein family.</text>
</comment>
<dbReference type="InterPro" id="IPR028081">
    <property type="entry name" value="Leu-bd"/>
</dbReference>
<dbReference type="CDD" id="cd06342">
    <property type="entry name" value="PBP1_ABC_LIVBP-like"/>
    <property type="match status" value="1"/>
</dbReference>
<comment type="caution">
    <text evidence="6">The sequence shown here is derived from an EMBL/GenBank/DDBJ whole genome shotgun (WGS) entry which is preliminary data.</text>
</comment>
<dbReference type="RefSeq" id="WP_248823678.1">
    <property type="nucleotide sequence ID" value="NZ_JALKFT010000004.1"/>
</dbReference>
<sequence length="515" mass="52009">MTSPVQPRAVVRAVSRAAVAVRAAFGALAGGLGRWVRARAGSGRGRVFLALLAVVVLAVPSLLGLTLASALDGSDGHGGAGTRVATIGVMAPLSGDLSADGAAVRNAVALAVEEANESGAIAGWRLELSSRDDLARVDGGAQAADVFTANERLIGVVGPVSSLVARVAVPTLAAAGVPVVSPSNADPVLTGVGGGPRTRPYPSYFRLTGTDDLQAQVAAEYAVRTLGRRHIAVVDGEPRYGTTLADRFTARATALGASVTSTYPVRSGDGDDPPVDEVAASLEREAPDLIYLDADASFAGKLRARLAEGGLSVQVLGSDALLRPRYLDEAKSAADGDLITSLLTAPTRLPAAGAFVAAYAQRFGGVPGPGQADETRASRTSGTASAAASATPAADPAEADTATPAAAPSRSADEQADHDAAVKLAQRRAEALPAVAAYAYDAARAIIRAAATVLPGRPGVDAAVRHDLVAAIGRASFVGVSGTVGFDRYGDTRSPSVALYTVLAGRFVALSTQTR</sequence>
<gene>
    <name evidence="6" type="ORF">MXD59_05315</name>
</gene>
<evidence type="ECO:0000256" key="1">
    <source>
        <dbReference type="ARBA" id="ARBA00010062"/>
    </source>
</evidence>
<feature type="transmembrane region" description="Helical" evidence="4">
    <location>
        <begin position="48"/>
        <end position="71"/>
    </location>
</feature>
<dbReference type="InterPro" id="IPR028082">
    <property type="entry name" value="Peripla_BP_I"/>
</dbReference>
<keyword evidence="2" id="KW-0732">Signal</keyword>
<dbReference type="PANTHER" id="PTHR47151">
    <property type="entry name" value="LEU/ILE/VAL-BINDING ABC TRANSPORTER SUBUNIT"/>
    <property type="match status" value="1"/>
</dbReference>
<dbReference type="Pfam" id="PF13458">
    <property type="entry name" value="Peripla_BP_6"/>
    <property type="match status" value="1"/>
</dbReference>
<keyword evidence="7" id="KW-1185">Reference proteome</keyword>
<feature type="compositionally biased region" description="Low complexity" evidence="3">
    <location>
        <begin position="378"/>
        <end position="410"/>
    </location>
</feature>
<dbReference type="EMBL" id="JALKFT010000004">
    <property type="protein sequence ID" value="MCK9875206.1"/>
    <property type="molecule type" value="Genomic_DNA"/>
</dbReference>
<dbReference type="Proteomes" id="UP001201873">
    <property type="component" value="Unassembled WGS sequence"/>
</dbReference>
<feature type="region of interest" description="Disordered" evidence="3">
    <location>
        <begin position="367"/>
        <end position="418"/>
    </location>
</feature>
<evidence type="ECO:0000256" key="4">
    <source>
        <dbReference type="SAM" id="Phobius"/>
    </source>
</evidence>
<evidence type="ECO:0000313" key="7">
    <source>
        <dbReference type="Proteomes" id="UP001201873"/>
    </source>
</evidence>